<dbReference type="GeneID" id="28959510"/>
<gene>
    <name evidence="2" type="ORF">FOXG_18804</name>
</gene>
<dbReference type="KEGG" id="fox:FOXG_18804"/>
<dbReference type="RefSeq" id="XP_018239033.1">
    <property type="nucleotide sequence ID" value="XM_018398946.1"/>
</dbReference>
<organism evidence="2 3">
    <name type="scientific">Fusarium oxysporum f. sp. lycopersici (strain 4287 / CBS 123668 / FGSC 9935 / NRRL 34936)</name>
    <name type="common">Fusarium vascular wilt of tomato</name>
    <dbReference type="NCBI Taxonomy" id="426428"/>
    <lineage>
        <taxon>Eukaryota</taxon>
        <taxon>Fungi</taxon>
        <taxon>Dikarya</taxon>
        <taxon>Ascomycota</taxon>
        <taxon>Pezizomycotina</taxon>
        <taxon>Sordariomycetes</taxon>
        <taxon>Hypocreomycetidae</taxon>
        <taxon>Hypocreales</taxon>
        <taxon>Nectriaceae</taxon>
        <taxon>Fusarium</taxon>
        <taxon>Fusarium oxysporum species complex</taxon>
    </lineage>
</organism>
<reference evidence="2" key="1">
    <citation type="submission" date="2007-04" db="EMBL/GenBank/DDBJ databases">
        <authorList>
            <consortium name="The Broad Institute Genome Sequencing Platform"/>
            <person name="Birren B."/>
            <person name="Lander E."/>
            <person name="Galagan J."/>
            <person name="Nusbaum C."/>
            <person name="Devon K."/>
            <person name="Ma L.-J."/>
            <person name="Jaffe D."/>
            <person name="Butler J."/>
            <person name="Alvarez P."/>
            <person name="Gnerre S."/>
            <person name="Grabherr M."/>
            <person name="Kleber M."/>
            <person name="Mauceli E."/>
            <person name="Brockman W."/>
            <person name="MacCallum I.A."/>
            <person name="Young S."/>
            <person name="LaButti K."/>
            <person name="DeCaprio D."/>
            <person name="Crawford M."/>
            <person name="Koehrsen M."/>
            <person name="Engels R."/>
            <person name="Montgomery P."/>
            <person name="Pearson M."/>
            <person name="Howarth C."/>
            <person name="Larson L."/>
            <person name="White J."/>
            <person name="O'Leary S."/>
            <person name="Kodira C."/>
            <person name="Zeng Q."/>
            <person name="Yandava C."/>
            <person name="Alvarado L."/>
            <person name="Kistler C."/>
            <person name="Shim W.-B."/>
            <person name="Kang S."/>
            <person name="Woloshuk C."/>
        </authorList>
    </citation>
    <scope>NUCLEOTIDE SEQUENCE</scope>
    <source>
        <strain evidence="2">4287</strain>
    </source>
</reference>
<accession>A0A0J9UPW2</accession>
<evidence type="ECO:0000313" key="3">
    <source>
        <dbReference type="Proteomes" id="UP000009097"/>
    </source>
</evidence>
<protein>
    <submittedName>
        <fullName evidence="2">Uncharacterized protein</fullName>
    </submittedName>
</protein>
<dbReference type="Proteomes" id="UP000009097">
    <property type="component" value="Unassembled WGS sequence"/>
</dbReference>
<reference evidence="2" key="2">
    <citation type="journal article" date="2010" name="Nature">
        <title>Comparative genomics reveals mobile pathogenicity chromosomes in Fusarium.</title>
        <authorList>
            <person name="Ma L.J."/>
            <person name="van der Does H.C."/>
            <person name="Borkovich K.A."/>
            <person name="Coleman J.J."/>
            <person name="Daboussi M.J."/>
            <person name="Di Pietro A."/>
            <person name="Dufresne M."/>
            <person name="Freitag M."/>
            <person name="Grabherr M."/>
            <person name="Henrissat B."/>
            <person name="Houterman P.M."/>
            <person name="Kang S."/>
            <person name="Shim W.B."/>
            <person name="Woloshuk C."/>
            <person name="Xie X."/>
            <person name="Xu J.R."/>
            <person name="Antoniw J."/>
            <person name="Baker S.E."/>
            <person name="Bluhm B.H."/>
            <person name="Breakspear A."/>
            <person name="Brown D.W."/>
            <person name="Butchko R.A."/>
            <person name="Chapman S."/>
            <person name="Coulson R."/>
            <person name="Coutinho P.M."/>
            <person name="Danchin E.G."/>
            <person name="Diener A."/>
            <person name="Gale L.R."/>
            <person name="Gardiner D.M."/>
            <person name="Goff S."/>
            <person name="Hammond-Kosack K.E."/>
            <person name="Hilburn K."/>
            <person name="Hua-Van A."/>
            <person name="Jonkers W."/>
            <person name="Kazan K."/>
            <person name="Kodira C.D."/>
            <person name="Koehrsen M."/>
            <person name="Kumar L."/>
            <person name="Lee Y.H."/>
            <person name="Li L."/>
            <person name="Manners J.M."/>
            <person name="Miranda-Saavedra D."/>
            <person name="Mukherjee M."/>
            <person name="Park G."/>
            <person name="Park J."/>
            <person name="Park S.Y."/>
            <person name="Proctor R.H."/>
            <person name="Regev A."/>
            <person name="Ruiz-Roldan M.C."/>
            <person name="Sain D."/>
            <person name="Sakthikumar S."/>
            <person name="Sykes S."/>
            <person name="Schwartz D.C."/>
            <person name="Turgeon B.G."/>
            <person name="Wapinski I."/>
            <person name="Yoder O."/>
            <person name="Young S."/>
            <person name="Zeng Q."/>
            <person name="Zhou S."/>
            <person name="Galagan J."/>
            <person name="Cuomo C.A."/>
            <person name="Kistler H.C."/>
            <person name="Rep M."/>
        </authorList>
    </citation>
    <scope>NUCLEOTIDE SEQUENCE [LARGE SCALE GENOMIC DNA]</scope>
    <source>
        <strain evidence="2">4287</strain>
    </source>
</reference>
<dbReference type="VEuPathDB" id="FungiDB:FOXG_18804"/>
<sequence>MRFYGQRAHLTPSAATAPYPPPSASSIAEVPYLASLEGNHSNRFGGKWPTLLQYRAKGGNKS</sequence>
<name>A0A0J9UPW2_FUSO4</name>
<feature type="region of interest" description="Disordered" evidence="1">
    <location>
        <begin position="1"/>
        <end position="24"/>
    </location>
</feature>
<proteinExistence type="predicted"/>
<evidence type="ECO:0000313" key="2">
    <source>
        <dbReference type="EMBL" id="KNB00988.1"/>
    </source>
</evidence>
<dbReference type="EMBL" id="DS231699">
    <property type="protein sequence ID" value="KNB00988.1"/>
    <property type="molecule type" value="Genomic_DNA"/>
</dbReference>
<evidence type="ECO:0000256" key="1">
    <source>
        <dbReference type="SAM" id="MobiDB-lite"/>
    </source>
</evidence>
<dbReference type="AlphaFoldDB" id="A0A0J9UPW2"/>